<dbReference type="STRING" id="525898.Sdel_2035"/>
<name>D1B4M8_SULD5</name>
<dbReference type="SUPFAM" id="SSF161098">
    <property type="entry name" value="MetI-like"/>
    <property type="match status" value="1"/>
</dbReference>
<feature type="transmembrane region" description="Helical" evidence="7">
    <location>
        <begin position="194"/>
        <end position="219"/>
    </location>
</feature>
<accession>D1B4M8</accession>
<comment type="subcellular location">
    <subcellularLocation>
        <location evidence="1 7">Cell membrane</location>
        <topology evidence="1 7">Multi-pass membrane protein</topology>
    </subcellularLocation>
</comment>
<evidence type="ECO:0000256" key="7">
    <source>
        <dbReference type="RuleBase" id="RU363032"/>
    </source>
</evidence>
<dbReference type="CDD" id="cd06261">
    <property type="entry name" value="TM_PBP2"/>
    <property type="match status" value="1"/>
</dbReference>
<keyword evidence="5 7" id="KW-1133">Transmembrane helix</keyword>
<dbReference type="InterPro" id="IPR025966">
    <property type="entry name" value="OppC_N"/>
</dbReference>
<dbReference type="RefSeq" id="WP_012857793.1">
    <property type="nucleotide sequence ID" value="NC_013512.1"/>
</dbReference>
<dbReference type="PANTHER" id="PTHR43386:SF1">
    <property type="entry name" value="D,D-DIPEPTIDE TRANSPORT SYSTEM PERMEASE PROTEIN DDPC-RELATED"/>
    <property type="match status" value="1"/>
</dbReference>
<dbReference type="AlphaFoldDB" id="D1B4M8"/>
<keyword evidence="3" id="KW-1003">Cell membrane</keyword>
<evidence type="ECO:0000259" key="8">
    <source>
        <dbReference type="PROSITE" id="PS50928"/>
    </source>
</evidence>
<gene>
    <name evidence="9" type="ordered locus">Sdel_2035</name>
</gene>
<dbReference type="PROSITE" id="PS50928">
    <property type="entry name" value="ABC_TM1"/>
    <property type="match status" value="1"/>
</dbReference>
<keyword evidence="2 7" id="KW-0813">Transport</keyword>
<dbReference type="PANTHER" id="PTHR43386">
    <property type="entry name" value="OLIGOPEPTIDE TRANSPORT SYSTEM PERMEASE PROTEIN APPC"/>
    <property type="match status" value="1"/>
</dbReference>
<dbReference type="KEGG" id="sdl:Sdel_2035"/>
<dbReference type="eggNOG" id="COG1173">
    <property type="taxonomic scope" value="Bacteria"/>
</dbReference>
<organism evidence="9 10">
    <name type="scientific">Sulfurospirillum deleyianum (strain ATCC 51133 / DSM 6946 / 5175)</name>
    <dbReference type="NCBI Taxonomy" id="525898"/>
    <lineage>
        <taxon>Bacteria</taxon>
        <taxon>Pseudomonadati</taxon>
        <taxon>Campylobacterota</taxon>
        <taxon>Epsilonproteobacteria</taxon>
        <taxon>Campylobacterales</taxon>
        <taxon>Sulfurospirillaceae</taxon>
        <taxon>Sulfurospirillum</taxon>
    </lineage>
</organism>
<reference evidence="9 10" key="2">
    <citation type="journal article" date="2010" name="Stand. Genomic Sci.">
        <title>Complete genome sequence of Sulfurospirillum deleyianum type strain (5175).</title>
        <authorList>
            <person name="Sikorski J."/>
            <person name="Lapidus A."/>
            <person name="Copeland A."/>
            <person name="Glavina Del Rio T."/>
            <person name="Nolan M."/>
            <person name="Lucas S."/>
            <person name="Chen F."/>
            <person name="Tice H."/>
            <person name="Cheng J.F."/>
            <person name="Saunders E."/>
            <person name="Bruce D."/>
            <person name="Goodwin L."/>
            <person name="Pitluck S."/>
            <person name="Ovchinnikova G."/>
            <person name="Pati A."/>
            <person name="Ivanova N."/>
            <person name="Mavromatis K."/>
            <person name="Chen A."/>
            <person name="Palaniappan K."/>
            <person name="Chain P."/>
            <person name="Land M."/>
            <person name="Hauser L."/>
            <person name="Chang Y.J."/>
            <person name="Jeffries C.D."/>
            <person name="Brettin T."/>
            <person name="Detter J.C."/>
            <person name="Han C."/>
            <person name="Rohde M."/>
            <person name="Lang E."/>
            <person name="Spring S."/>
            <person name="Goker M."/>
            <person name="Bristow J."/>
            <person name="Eisen J.A."/>
            <person name="Markowitz V."/>
            <person name="Hugenholtz P."/>
            <person name="Kyrpides N.C."/>
            <person name="Klenk H.P."/>
        </authorList>
    </citation>
    <scope>NUCLEOTIDE SEQUENCE [LARGE SCALE GENOMIC DNA]</scope>
    <source>
        <strain evidence="10">ATCC 51133 / DSM 6946 / 5175</strain>
    </source>
</reference>
<feature type="transmembrane region" description="Helical" evidence="7">
    <location>
        <begin position="12"/>
        <end position="35"/>
    </location>
</feature>
<feature type="transmembrane region" description="Helical" evidence="7">
    <location>
        <begin position="239"/>
        <end position="262"/>
    </location>
</feature>
<keyword evidence="4 7" id="KW-0812">Transmembrane</keyword>
<dbReference type="InterPro" id="IPR035906">
    <property type="entry name" value="MetI-like_sf"/>
</dbReference>
<dbReference type="EMBL" id="CP001816">
    <property type="protein sequence ID" value="ACZ13048.1"/>
    <property type="molecule type" value="Genomic_DNA"/>
</dbReference>
<evidence type="ECO:0000256" key="5">
    <source>
        <dbReference type="ARBA" id="ARBA00022989"/>
    </source>
</evidence>
<dbReference type="Proteomes" id="UP000002222">
    <property type="component" value="Chromosome"/>
</dbReference>
<comment type="similarity">
    <text evidence="7">Belongs to the binding-protein-dependent transport system permease family.</text>
</comment>
<feature type="transmembrane region" description="Helical" evidence="7">
    <location>
        <begin position="123"/>
        <end position="146"/>
    </location>
</feature>
<reference evidence="10" key="1">
    <citation type="submission" date="2009-11" db="EMBL/GenBank/DDBJ databases">
        <title>The complete genome of Sulfurospirillum deleyianum DSM 6946.</title>
        <authorList>
            <consortium name="US DOE Joint Genome Institute (JGI-PGF)"/>
            <person name="Lucas S."/>
            <person name="Copeland A."/>
            <person name="Lapidus A."/>
            <person name="Glavina del Rio T."/>
            <person name="Dalin E."/>
            <person name="Tice H."/>
            <person name="Bruce D."/>
            <person name="Goodwin L."/>
            <person name="Pitluck S."/>
            <person name="Kyrpides N."/>
            <person name="Mavromatis K."/>
            <person name="Ivanova N."/>
            <person name="Ovchinnikova G."/>
            <person name="Munk A.C."/>
            <person name="Lu M."/>
            <person name="Brettin T."/>
            <person name="Detter J.C."/>
            <person name="Han C."/>
            <person name="Tapia R."/>
            <person name="Larimer F."/>
            <person name="Land M."/>
            <person name="Hauser L."/>
            <person name="Markowitz V."/>
            <person name="Cheng J.F."/>
            <person name="Hugenholtz P."/>
            <person name="Woyke T."/>
            <person name="Wu D."/>
            <person name="Aumann P."/>
            <person name="Schneider S."/>
            <person name="Lang E."/>
            <person name="Spring S."/>
            <person name="Klenk H.P."/>
            <person name="Eisen J.A."/>
        </authorList>
    </citation>
    <scope>NUCLEOTIDE SEQUENCE [LARGE SCALE GENOMIC DNA]</scope>
    <source>
        <strain evidence="10">ATCC 51133 / DSM 6946 / 5175</strain>
    </source>
</reference>
<feature type="transmembrane region" description="Helical" evidence="7">
    <location>
        <begin position="78"/>
        <end position="102"/>
    </location>
</feature>
<dbReference type="InterPro" id="IPR000515">
    <property type="entry name" value="MetI-like"/>
</dbReference>
<dbReference type="NCBIfam" id="NF045473">
    <property type="entry name" value="Opp1C"/>
    <property type="match status" value="1"/>
</dbReference>
<dbReference type="InterPro" id="IPR050366">
    <property type="entry name" value="BP-dependent_transpt_permease"/>
</dbReference>
<dbReference type="Pfam" id="PF00528">
    <property type="entry name" value="BPD_transp_1"/>
    <property type="match status" value="1"/>
</dbReference>
<dbReference type="GO" id="GO:0005886">
    <property type="term" value="C:plasma membrane"/>
    <property type="evidence" value="ECO:0007669"/>
    <property type="project" value="UniProtKB-SubCell"/>
</dbReference>
<protein>
    <submittedName>
        <fullName evidence="9">Binding-protein-dependent transport systems inner membrane component</fullName>
    </submittedName>
</protein>
<keyword evidence="6 7" id="KW-0472">Membrane</keyword>
<evidence type="ECO:0000256" key="6">
    <source>
        <dbReference type="ARBA" id="ARBA00023136"/>
    </source>
</evidence>
<dbReference type="Pfam" id="PF12911">
    <property type="entry name" value="OppC_N"/>
    <property type="match status" value="1"/>
</dbReference>
<keyword evidence="10" id="KW-1185">Reference proteome</keyword>
<evidence type="ECO:0000256" key="3">
    <source>
        <dbReference type="ARBA" id="ARBA00022475"/>
    </source>
</evidence>
<evidence type="ECO:0000256" key="4">
    <source>
        <dbReference type="ARBA" id="ARBA00022692"/>
    </source>
</evidence>
<evidence type="ECO:0000313" key="10">
    <source>
        <dbReference type="Proteomes" id="UP000002222"/>
    </source>
</evidence>
<dbReference type="Gene3D" id="1.10.3720.10">
    <property type="entry name" value="MetI-like"/>
    <property type="match status" value="1"/>
</dbReference>
<feature type="domain" description="ABC transmembrane type-1" evidence="8">
    <location>
        <begin position="74"/>
        <end position="262"/>
    </location>
</feature>
<proteinExistence type="inferred from homology"/>
<sequence length="277" mass="29935">MSGVYAKLVRDPLAIASLGVIVGMILLGIFAPWIAPHDPIATNLALKFAPWGGEFPLGSDHLGRCIASRLLFGIRTTLFLALFAMSMTLILGVILGILAGFFRKAEEPILRGCDVMLSFPSELMILAIVGMLGAGMGNLILANVIAKVAWYTRMVYSFVLVHREQNYIAFAKATGVAPLRILKTHILPSIFDDIVMLATLDAGWVIMSISALSFLGLGVQAPTPEWGMMLSEAKNVMSVYPLQMLPSGVAILVVVLAFNFLGDSIRDARDDRKISIS</sequence>
<dbReference type="HOGENOM" id="CLU_028518_5_3_7"/>
<evidence type="ECO:0000313" key="9">
    <source>
        <dbReference type="EMBL" id="ACZ13048.1"/>
    </source>
</evidence>
<evidence type="ECO:0000256" key="1">
    <source>
        <dbReference type="ARBA" id="ARBA00004651"/>
    </source>
</evidence>
<dbReference type="GO" id="GO:0055085">
    <property type="term" value="P:transmembrane transport"/>
    <property type="evidence" value="ECO:0007669"/>
    <property type="project" value="InterPro"/>
</dbReference>
<evidence type="ECO:0000256" key="2">
    <source>
        <dbReference type="ARBA" id="ARBA00022448"/>
    </source>
</evidence>
<dbReference type="InterPro" id="IPR053474">
    <property type="entry name" value="Staphylopine_ABC_permease"/>
</dbReference>